<dbReference type="InterPro" id="IPR019734">
    <property type="entry name" value="TPR_rpt"/>
</dbReference>
<evidence type="ECO:0000313" key="5">
    <source>
        <dbReference type="Proteomes" id="UP001597062"/>
    </source>
</evidence>
<dbReference type="InterPro" id="IPR013105">
    <property type="entry name" value="TPR_2"/>
</dbReference>
<evidence type="ECO:0000313" key="4">
    <source>
        <dbReference type="EMBL" id="MFD0993061.1"/>
    </source>
</evidence>
<organism evidence="4 5">
    <name type="scientific">Tenacibaculum geojense</name>
    <dbReference type="NCBI Taxonomy" id="915352"/>
    <lineage>
        <taxon>Bacteria</taxon>
        <taxon>Pseudomonadati</taxon>
        <taxon>Bacteroidota</taxon>
        <taxon>Flavobacteriia</taxon>
        <taxon>Flavobacteriales</taxon>
        <taxon>Flavobacteriaceae</taxon>
        <taxon>Tenacibaculum</taxon>
    </lineage>
</organism>
<dbReference type="Gene3D" id="1.25.40.10">
    <property type="entry name" value="Tetratricopeptide repeat domain"/>
    <property type="match status" value="2"/>
</dbReference>
<dbReference type="Pfam" id="PF13181">
    <property type="entry name" value="TPR_8"/>
    <property type="match status" value="3"/>
</dbReference>
<dbReference type="SMART" id="SM00028">
    <property type="entry name" value="TPR"/>
    <property type="match status" value="10"/>
</dbReference>
<dbReference type="PANTHER" id="PTHR12558">
    <property type="entry name" value="CELL DIVISION CYCLE 16,23,27"/>
    <property type="match status" value="1"/>
</dbReference>
<proteinExistence type="predicted"/>
<sequence length="446" mass="52103">MLKTNDVYFFDATEFEDIVHHYLNIGKLSLARKAVKLGLEQHPASVILKLLQVEILVFEDNLDAAVKLLTEVEAVEPHNDEVYLQKATILSKNSKHKEAVSILKESLDYVEDPVDVWAMMGMEYMYLDDYENARLNFAKCIDVDYEDYSSLYNIVYCFEMQDKQEDAVRFLNSYVDKNPYSEVAWHQLGRQYFELGKFNEALRAFDYAVLIDDSFIGAYVEKAKTLEQLENFEEAIENYMVTLELDDPTAFVYSRIGECYEQQQNFEEAIKFYKKAVHEDPLLDRGWVLLTDAYYSLKNYHKALYYGQKAVEIDDANPVYWRKLANIYIQLELYEEAANALMHCVDLGDIDIDVYVALADVLLFLGNYDDALSILVKAKSTYKEFAEIEYRLCSVFMMIDKIEYGLLHLKNALAIDYEYHHIIKDLYPVIFNNELIQQTILNWNSN</sequence>
<evidence type="ECO:0000256" key="1">
    <source>
        <dbReference type="ARBA" id="ARBA00022737"/>
    </source>
</evidence>
<dbReference type="EMBL" id="JBHTJR010000045">
    <property type="protein sequence ID" value="MFD0993061.1"/>
    <property type="molecule type" value="Genomic_DNA"/>
</dbReference>
<evidence type="ECO:0000256" key="2">
    <source>
        <dbReference type="ARBA" id="ARBA00022803"/>
    </source>
</evidence>
<keyword evidence="1" id="KW-0677">Repeat</keyword>
<dbReference type="SUPFAM" id="SSF48452">
    <property type="entry name" value="TPR-like"/>
    <property type="match status" value="2"/>
</dbReference>
<comment type="caution">
    <text evidence="4">The sequence shown here is derived from an EMBL/GenBank/DDBJ whole genome shotgun (WGS) entry which is preliminary data.</text>
</comment>
<gene>
    <name evidence="4" type="ORF">ACFQ1U_07575</name>
</gene>
<evidence type="ECO:0000256" key="3">
    <source>
        <dbReference type="PROSITE-ProRule" id="PRU00339"/>
    </source>
</evidence>
<dbReference type="Pfam" id="PF04733">
    <property type="entry name" value="Coatomer_E"/>
    <property type="match status" value="1"/>
</dbReference>
<dbReference type="Pfam" id="PF07719">
    <property type="entry name" value="TPR_2"/>
    <property type="match status" value="1"/>
</dbReference>
<dbReference type="InterPro" id="IPR011990">
    <property type="entry name" value="TPR-like_helical_dom_sf"/>
</dbReference>
<accession>A0ABW3JS05</accession>
<protein>
    <submittedName>
        <fullName evidence="4">Tetratricopeptide repeat protein</fullName>
    </submittedName>
</protein>
<dbReference type="Pfam" id="PF00515">
    <property type="entry name" value="TPR_1"/>
    <property type="match status" value="1"/>
</dbReference>
<dbReference type="Proteomes" id="UP001597062">
    <property type="component" value="Unassembled WGS sequence"/>
</dbReference>
<name>A0ABW3JS05_9FLAO</name>
<dbReference type="PANTHER" id="PTHR12558:SF13">
    <property type="entry name" value="CELL DIVISION CYCLE PROTEIN 27 HOMOLOG"/>
    <property type="match status" value="1"/>
</dbReference>
<dbReference type="PROSITE" id="PS50293">
    <property type="entry name" value="TPR_REGION"/>
    <property type="match status" value="1"/>
</dbReference>
<feature type="repeat" description="TPR" evidence="3">
    <location>
        <begin position="114"/>
        <end position="147"/>
    </location>
</feature>
<feature type="repeat" description="TPR" evidence="3">
    <location>
        <begin position="182"/>
        <end position="215"/>
    </location>
</feature>
<keyword evidence="5" id="KW-1185">Reference proteome</keyword>
<dbReference type="PROSITE" id="PS50005">
    <property type="entry name" value="TPR"/>
    <property type="match status" value="3"/>
</dbReference>
<reference evidence="5" key="1">
    <citation type="journal article" date="2019" name="Int. J. Syst. Evol. Microbiol.">
        <title>The Global Catalogue of Microorganisms (GCM) 10K type strain sequencing project: providing services to taxonomists for standard genome sequencing and annotation.</title>
        <authorList>
            <consortium name="The Broad Institute Genomics Platform"/>
            <consortium name="The Broad Institute Genome Sequencing Center for Infectious Disease"/>
            <person name="Wu L."/>
            <person name="Ma J."/>
        </authorList>
    </citation>
    <scope>NUCLEOTIDE SEQUENCE [LARGE SCALE GENOMIC DNA]</scope>
    <source>
        <strain evidence="5">CCUG 60527</strain>
    </source>
</reference>
<dbReference type="RefSeq" id="WP_386106953.1">
    <property type="nucleotide sequence ID" value="NZ_JBHTJR010000045.1"/>
</dbReference>
<feature type="repeat" description="TPR" evidence="3">
    <location>
        <begin position="250"/>
        <end position="283"/>
    </location>
</feature>
<keyword evidence="2 3" id="KW-0802">TPR repeat</keyword>